<accession>A0A849VX08</accession>
<dbReference type="Pfam" id="PF13561">
    <property type="entry name" value="adh_short_C2"/>
    <property type="match status" value="1"/>
</dbReference>
<comment type="caution">
    <text evidence="2">The sequence shown here is derived from an EMBL/GenBank/DDBJ whole genome shotgun (WGS) entry which is preliminary data.</text>
</comment>
<reference evidence="2 3" key="1">
    <citation type="submission" date="2020-05" db="EMBL/GenBank/DDBJ databases">
        <authorList>
            <person name="Kim M.K."/>
        </authorList>
    </citation>
    <scope>NUCLEOTIDE SEQUENCE [LARGE SCALE GENOMIC DNA]</scope>
    <source>
        <strain evidence="2 3">BT25</strain>
    </source>
</reference>
<dbReference type="Proteomes" id="UP000550508">
    <property type="component" value="Unassembled WGS sequence"/>
</dbReference>
<evidence type="ECO:0000256" key="1">
    <source>
        <dbReference type="ARBA" id="ARBA00006484"/>
    </source>
</evidence>
<comment type="similarity">
    <text evidence="1">Belongs to the short-chain dehydrogenases/reductases (SDR) family.</text>
</comment>
<dbReference type="PRINTS" id="PR00080">
    <property type="entry name" value="SDRFAMILY"/>
</dbReference>
<evidence type="ECO:0000313" key="3">
    <source>
        <dbReference type="Proteomes" id="UP000550508"/>
    </source>
</evidence>
<dbReference type="EMBL" id="JABUMX010000005">
    <property type="protein sequence ID" value="NTS33324.1"/>
    <property type="molecule type" value="Genomic_DNA"/>
</dbReference>
<gene>
    <name evidence="2" type="ORF">HQ945_18890</name>
</gene>
<dbReference type="FunFam" id="3.40.50.720:FF:000084">
    <property type="entry name" value="Short-chain dehydrogenase reductase"/>
    <property type="match status" value="1"/>
</dbReference>
<dbReference type="Gene3D" id="3.40.50.720">
    <property type="entry name" value="NAD(P)-binding Rossmann-like Domain"/>
    <property type="match status" value="1"/>
</dbReference>
<name>A0A849VX08_9HYPH</name>
<dbReference type="InterPro" id="IPR036291">
    <property type="entry name" value="NAD(P)-bd_dom_sf"/>
</dbReference>
<dbReference type="AlphaFoldDB" id="A0A849VX08"/>
<sequence>MNRVAPASAEEFLGGVRGQRVLVTAGGSGIGFAIASTLTALGARVAICDISQALLEEASASMKPALATIADVSSEADVDRMFDEVSASLGGLDALVNNAGIAGPTGGVDEISTEDWRRCIDICLTGQFLCARRATPLLKAAGGGSIVNMSSAAGRHGYAFRSPYSAAKFGVVGFTQSLAKELGPHAIRVNAILPGIVEGPRIENVISNRAKQLGISHEEMTERYLQNVSLRRMVSPYDVANMVAFLLSNAGVNISGQSLGVDGNVETL</sequence>
<dbReference type="PANTHER" id="PTHR42879:SF2">
    <property type="entry name" value="3-OXOACYL-[ACYL-CARRIER-PROTEIN] REDUCTASE FABG"/>
    <property type="match status" value="1"/>
</dbReference>
<dbReference type="InterPro" id="IPR002347">
    <property type="entry name" value="SDR_fam"/>
</dbReference>
<dbReference type="PRINTS" id="PR00081">
    <property type="entry name" value="GDHRDH"/>
</dbReference>
<protein>
    <submittedName>
        <fullName evidence="2">SDR family oxidoreductase</fullName>
    </submittedName>
</protein>
<dbReference type="SUPFAM" id="SSF51735">
    <property type="entry name" value="NAD(P)-binding Rossmann-fold domains"/>
    <property type="match status" value="1"/>
</dbReference>
<dbReference type="InterPro" id="IPR050259">
    <property type="entry name" value="SDR"/>
</dbReference>
<dbReference type="CDD" id="cd05233">
    <property type="entry name" value="SDR_c"/>
    <property type="match status" value="1"/>
</dbReference>
<dbReference type="NCBIfam" id="NF009466">
    <property type="entry name" value="PRK12826.1-2"/>
    <property type="match status" value="1"/>
</dbReference>
<dbReference type="RefSeq" id="WP_113281095.1">
    <property type="nucleotide sequence ID" value="NZ_JABUMX010000005.1"/>
</dbReference>
<keyword evidence="3" id="KW-1185">Reference proteome</keyword>
<dbReference type="PROSITE" id="PS00061">
    <property type="entry name" value="ADH_SHORT"/>
    <property type="match status" value="1"/>
</dbReference>
<organism evidence="2 3">
    <name type="scientific">Phyllobacterium pellucidum</name>
    <dbReference type="NCBI Taxonomy" id="2740464"/>
    <lineage>
        <taxon>Bacteria</taxon>
        <taxon>Pseudomonadati</taxon>
        <taxon>Pseudomonadota</taxon>
        <taxon>Alphaproteobacteria</taxon>
        <taxon>Hyphomicrobiales</taxon>
        <taxon>Phyllobacteriaceae</taxon>
        <taxon>Phyllobacterium</taxon>
    </lineage>
</organism>
<dbReference type="InterPro" id="IPR020904">
    <property type="entry name" value="Sc_DH/Rdtase_CS"/>
</dbReference>
<dbReference type="PANTHER" id="PTHR42879">
    <property type="entry name" value="3-OXOACYL-(ACYL-CARRIER-PROTEIN) REDUCTASE"/>
    <property type="match status" value="1"/>
</dbReference>
<proteinExistence type="inferred from homology"/>
<evidence type="ECO:0000313" key="2">
    <source>
        <dbReference type="EMBL" id="NTS33324.1"/>
    </source>
</evidence>
<dbReference type="GO" id="GO:0032787">
    <property type="term" value="P:monocarboxylic acid metabolic process"/>
    <property type="evidence" value="ECO:0007669"/>
    <property type="project" value="UniProtKB-ARBA"/>
</dbReference>